<dbReference type="CDD" id="cd02570">
    <property type="entry name" value="PseudoU_synth_EcTruA"/>
    <property type="match status" value="1"/>
</dbReference>
<evidence type="ECO:0000256" key="6">
    <source>
        <dbReference type="PIRSR" id="PIRSR001430-2"/>
    </source>
</evidence>
<comment type="caution">
    <text evidence="4">Lacks conserved residue(s) required for the propagation of feature annotation.</text>
</comment>
<keyword evidence="2 4" id="KW-0819">tRNA processing</keyword>
<feature type="domain" description="Pseudouridine synthase I TruA alpha/beta" evidence="8">
    <location>
        <begin position="151"/>
        <end position="252"/>
    </location>
</feature>
<dbReference type="EC" id="5.4.99.12" evidence="4"/>
<evidence type="ECO:0000259" key="8">
    <source>
        <dbReference type="Pfam" id="PF01416"/>
    </source>
</evidence>
<evidence type="ECO:0000256" key="3">
    <source>
        <dbReference type="ARBA" id="ARBA00023235"/>
    </source>
</evidence>
<dbReference type="PIRSF" id="PIRSF001430">
    <property type="entry name" value="tRNA_psdUrid_synth"/>
    <property type="match status" value="1"/>
</dbReference>
<comment type="function">
    <text evidence="4">Formation of pseudouridine at positions 38, 39 and 40 in the anticodon stem and loop of transfer RNAs.</text>
</comment>
<dbReference type="PANTHER" id="PTHR11142:SF0">
    <property type="entry name" value="TRNA PSEUDOURIDINE SYNTHASE-LIKE 1"/>
    <property type="match status" value="1"/>
</dbReference>
<evidence type="ECO:0000313" key="9">
    <source>
        <dbReference type="EMBL" id="QCI25943.1"/>
    </source>
</evidence>
<dbReference type="PANTHER" id="PTHR11142">
    <property type="entry name" value="PSEUDOURIDYLATE SYNTHASE"/>
    <property type="match status" value="1"/>
</dbReference>
<dbReference type="Pfam" id="PF01416">
    <property type="entry name" value="PseudoU_synth_1"/>
    <property type="match status" value="2"/>
</dbReference>
<evidence type="ECO:0000256" key="7">
    <source>
        <dbReference type="RuleBase" id="RU003792"/>
    </source>
</evidence>
<feature type="active site" description="Nucleophile" evidence="4 5">
    <location>
        <position position="59"/>
    </location>
</feature>
<feature type="domain" description="Pseudouridine synthase I TruA alpha/beta" evidence="8">
    <location>
        <begin position="15"/>
        <end position="111"/>
    </location>
</feature>
<evidence type="ECO:0000256" key="4">
    <source>
        <dbReference type="HAMAP-Rule" id="MF_00171"/>
    </source>
</evidence>
<dbReference type="RefSeq" id="WP_158350452.1">
    <property type="nucleotide sequence ID" value="NZ_CP032999.1"/>
</dbReference>
<sequence>MISELRIIKFAAGLEYDGSSYHGWQNQKLGISSIQGAVEKAISMVANHTVHVVCSGRTDAKVHSLGQVIHFTTFSIRKNISWLLGINNYLPKNISITWIKKVSKIFHARYSAVSRCYRYIIYNSITRSAIFDHRVGYVAGILNTKVMFQASQCIIGEHDFSSFRSIKCQSSTPFRKIIYINVFQVNQFIFIDIEANAFLQYMVRNIIGCLIEIGKMKKHFTWIIDVLNKKNRLFCGPTAHPSGLYLFTVKYPNFFQLPINNF</sequence>
<proteinExistence type="inferred from homology"/>
<dbReference type="FunFam" id="3.30.70.580:FF:000001">
    <property type="entry name" value="tRNA pseudouridine synthase A"/>
    <property type="match status" value="1"/>
</dbReference>
<feature type="binding site" evidence="4 6">
    <location>
        <position position="117"/>
    </location>
    <ligand>
        <name>substrate</name>
    </ligand>
</feature>
<name>A0A4D6YCR3_9GAMM</name>
<dbReference type="Gene3D" id="3.30.70.580">
    <property type="entry name" value="Pseudouridine synthase I, catalytic domain, N-terminal subdomain"/>
    <property type="match status" value="1"/>
</dbReference>
<evidence type="ECO:0000313" key="10">
    <source>
        <dbReference type="Proteomes" id="UP000298685"/>
    </source>
</evidence>
<dbReference type="AlphaFoldDB" id="A0A4D6YCR3"/>
<comment type="subunit">
    <text evidence="4">Homodimer.</text>
</comment>
<dbReference type="InterPro" id="IPR020097">
    <property type="entry name" value="PsdUridine_synth_TruA_a/b_dom"/>
</dbReference>
<evidence type="ECO:0000256" key="2">
    <source>
        <dbReference type="ARBA" id="ARBA00022694"/>
    </source>
</evidence>
<comment type="catalytic activity">
    <reaction evidence="4 7">
        <text>uridine(38/39/40) in tRNA = pseudouridine(38/39/40) in tRNA</text>
        <dbReference type="Rhea" id="RHEA:22376"/>
        <dbReference type="Rhea" id="RHEA-COMP:10085"/>
        <dbReference type="Rhea" id="RHEA-COMP:10087"/>
        <dbReference type="ChEBI" id="CHEBI:65314"/>
        <dbReference type="ChEBI" id="CHEBI:65315"/>
        <dbReference type="EC" id="5.4.99.12"/>
    </reaction>
</comment>
<dbReference type="InterPro" id="IPR020095">
    <property type="entry name" value="PsdUridine_synth_TruA_C"/>
</dbReference>
<dbReference type="Proteomes" id="UP000298685">
    <property type="component" value="Chromosome"/>
</dbReference>
<evidence type="ECO:0000256" key="1">
    <source>
        <dbReference type="ARBA" id="ARBA00009375"/>
    </source>
</evidence>
<dbReference type="SUPFAM" id="SSF55120">
    <property type="entry name" value="Pseudouridine synthase"/>
    <property type="match status" value="1"/>
</dbReference>
<dbReference type="GO" id="GO:0031119">
    <property type="term" value="P:tRNA pseudouridine synthesis"/>
    <property type="evidence" value="ECO:0007669"/>
    <property type="project" value="UniProtKB-UniRule"/>
</dbReference>
<dbReference type="GO" id="GO:0003723">
    <property type="term" value="F:RNA binding"/>
    <property type="evidence" value="ECO:0007669"/>
    <property type="project" value="InterPro"/>
</dbReference>
<dbReference type="InterPro" id="IPR001406">
    <property type="entry name" value="PsdUridine_synth_TruA"/>
</dbReference>
<dbReference type="HAMAP" id="MF_00171">
    <property type="entry name" value="TruA"/>
    <property type="match status" value="1"/>
</dbReference>
<dbReference type="EMBL" id="CP032999">
    <property type="protein sequence ID" value="QCI25943.1"/>
    <property type="molecule type" value="Genomic_DNA"/>
</dbReference>
<keyword evidence="3 4" id="KW-0413">Isomerase</keyword>
<protein>
    <recommendedName>
        <fullName evidence="4">tRNA pseudouridine synthase A</fullName>
        <ecNumber evidence="4">5.4.99.12</ecNumber>
    </recommendedName>
    <alternativeName>
        <fullName evidence="4">tRNA pseudouridine(38-40) synthase</fullName>
    </alternativeName>
    <alternativeName>
        <fullName evidence="4">tRNA pseudouridylate synthase I</fullName>
    </alternativeName>
    <alternativeName>
        <fullName evidence="4">tRNA-uridine isomerase I</fullName>
    </alternativeName>
</protein>
<dbReference type="GO" id="GO:0160147">
    <property type="term" value="F:tRNA pseudouridine(38-40) synthase activity"/>
    <property type="evidence" value="ECO:0007669"/>
    <property type="project" value="UniProtKB-EC"/>
</dbReference>
<reference evidence="9 10" key="1">
    <citation type="submission" date="2018-10" db="EMBL/GenBank/DDBJ databases">
        <title>Comparative functional genomics of the obligate endosymbiont Buchnera aphidicola.</title>
        <authorList>
            <person name="Chong R.A."/>
        </authorList>
    </citation>
    <scope>NUCLEOTIDE SEQUENCE [LARGE SCALE GENOMIC DNA]</scope>
    <source>
        <strain evidence="9 10">Ska</strain>
    </source>
</reference>
<evidence type="ECO:0000256" key="5">
    <source>
        <dbReference type="PIRSR" id="PIRSR001430-1"/>
    </source>
</evidence>
<accession>A0A4D6YCR3</accession>
<dbReference type="OrthoDB" id="9811823at2"/>
<gene>
    <name evidence="4 9" type="primary">truA</name>
    <name evidence="9" type="ORF">D9V78_00715</name>
</gene>
<organism evidence="9 10">
    <name type="scientific">Buchnera aphidicola</name>
    <name type="common">Sarucallis kahawaluokalani</name>
    <dbReference type="NCBI Taxonomy" id="1241878"/>
    <lineage>
        <taxon>Bacteria</taxon>
        <taxon>Pseudomonadati</taxon>
        <taxon>Pseudomonadota</taxon>
        <taxon>Gammaproteobacteria</taxon>
        <taxon>Enterobacterales</taxon>
        <taxon>Erwiniaceae</taxon>
        <taxon>Buchnera</taxon>
    </lineage>
</organism>
<dbReference type="Gene3D" id="3.30.70.660">
    <property type="entry name" value="Pseudouridine synthase I, catalytic domain, C-terminal subdomain"/>
    <property type="match status" value="1"/>
</dbReference>
<dbReference type="InterPro" id="IPR020094">
    <property type="entry name" value="TruA/RsuA/RluB/E/F_N"/>
</dbReference>
<dbReference type="NCBIfam" id="TIGR00071">
    <property type="entry name" value="hisT_truA"/>
    <property type="match status" value="1"/>
</dbReference>
<comment type="similarity">
    <text evidence="1 4 7">Belongs to the tRNA pseudouridine synthase TruA family.</text>
</comment>
<dbReference type="InterPro" id="IPR020103">
    <property type="entry name" value="PsdUridine_synth_cat_dom_sf"/>
</dbReference>